<protein>
    <submittedName>
        <fullName evidence="1">Uncharacterized protein</fullName>
    </submittedName>
</protein>
<accession>A0A1I2IVC9</accession>
<proteinExistence type="predicted"/>
<evidence type="ECO:0000313" key="1">
    <source>
        <dbReference type="EMBL" id="SFF45583.1"/>
    </source>
</evidence>
<name>A0A1I2IVC9_9FLAO</name>
<dbReference type="OrthoDB" id="1494871at2"/>
<dbReference type="EMBL" id="FONQ01000024">
    <property type="protein sequence ID" value="SFF45583.1"/>
    <property type="molecule type" value="Genomic_DNA"/>
</dbReference>
<reference evidence="2" key="1">
    <citation type="submission" date="2016-10" db="EMBL/GenBank/DDBJ databases">
        <authorList>
            <person name="Varghese N."/>
            <person name="Submissions S."/>
        </authorList>
    </citation>
    <scope>NUCLEOTIDE SEQUENCE [LARGE SCALE GENOMIC DNA]</scope>
    <source>
        <strain evidence="2">CGMCC 1.9227</strain>
    </source>
</reference>
<evidence type="ECO:0000313" key="2">
    <source>
        <dbReference type="Proteomes" id="UP000198596"/>
    </source>
</evidence>
<dbReference type="AlphaFoldDB" id="A0A1I2IVC9"/>
<dbReference type="Proteomes" id="UP000198596">
    <property type="component" value="Unassembled WGS sequence"/>
</dbReference>
<gene>
    <name evidence="1" type="ORF">SAMN04488131_12427</name>
</gene>
<sequence length="212" mass="24405">MKKIVFLLIIVFQCNTTFSQGLIIGAVNAMQNRSKPYLTKTKVLNQFPLYQTKTNFDFKGKVINIDFKDFRDSLNLKKVECSEFDIKNETEFDSETGSQIVKAYLDSLFVKSKFIINQNQNSEIVVVKLNVLDGKKTGIMIPKVHGICQMVFEYRDFKHTYCIDLQDGQTNSPIGRTTVITIKEAKEVLICASIREVIELFLKDFKTYNDKL</sequence>
<keyword evidence="2" id="KW-1185">Reference proteome</keyword>
<dbReference type="RefSeq" id="WP_091209093.1">
    <property type="nucleotide sequence ID" value="NZ_FONQ01000024.1"/>
</dbReference>
<organism evidence="1 2">
    <name type="scientific">Flavobacterium xueshanense</name>
    <dbReference type="NCBI Taxonomy" id="935223"/>
    <lineage>
        <taxon>Bacteria</taxon>
        <taxon>Pseudomonadati</taxon>
        <taxon>Bacteroidota</taxon>
        <taxon>Flavobacteriia</taxon>
        <taxon>Flavobacteriales</taxon>
        <taxon>Flavobacteriaceae</taxon>
        <taxon>Flavobacterium</taxon>
    </lineage>
</organism>